<dbReference type="InterPro" id="IPR020084">
    <property type="entry name" value="NUDIX_hydrolase_CS"/>
</dbReference>
<evidence type="ECO:0000313" key="5">
    <source>
        <dbReference type="Proteomes" id="UP000812966"/>
    </source>
</evidence>
<dbReference type="GO" id="GO:0047631">
    <property type="term" value="F:ADP-ribose diphosphatase activity"/>
    <property type="evidence" value="ECO:0007669"/>
    <property type="project" value="TreeGrafter"/>
</dbReference>
<dbReference type="InterPro" id="IPR020476">
    <property type="entry name" value="Nudix_hydrolase"/>
</dbReference>
<comment type="similarity">
    <text evidence="2">Belongs to the Nudix hydrolase family.</text>
</comment>
<dbReference type="GO" id="GO:0005634">
    <property type="term" value="C:nucleus"/>
    <property type="evidence" value="ECO:0007669"/>
    <property type="project" value="TreeGrafter"/>
</dbReference>
<keyword evidence="1 2" id="KW-0378">Hydrolase</keyword>
<dbReference type="FunFam" id="3.90.79.10:FF:000016">
    <property type="entry name" value="ADP-sugar pyrophosphatase isoform X1"/>
    <property type="match status" value="1"/>
</dbReference>
<dbReference type="EMBL" id="JABELV010000014">
    <property type="protein sequence ID" value="KAG7570969.1"/>
    <property type="molecule type" value="Genomic_DNA"/>
</dbReference>
<dbReference type="CDD" id="cd18888">
    <property type="entry name" value="NUDIX_ADPRase_Nudt5"/>
    <property type="match status" value="1"/>
</dbReference>
<proteinExistence type="inferred from homology"/>
<reference evidence="4" key="1">
    <citation type="submission" date="2020-04" db="EMBL/GenBank/DDBJ databases">
        <title>Analysis of mating type loci in Filobasidium floriforme.</title>
        <authorList>
            <person name="Nowrousian M."/>
        </authorList>
    </citation>
    <scope>NUCLEOTIDE SEQUENCE</scope>
    <source>
        <strain evidence="4">CBS 6242</strain>
    </source>
</reference>
<gene>
    <name evidence="4" type="ORF">FFLO_01063</name>
</gene>
<dbReference type="AlphaFoldDB" id="A0A8K0NV64"/>
<dbReference type="PANTHER" id="PTHR11839:SF1">
    <property type="entry name" value="ADP-SUGAR PYROPHOSPHATASE"/>
    <property type="match status" value="1"/>
</dbReference>
<feature type="domain" description="Nudix hydrolase" evidence="3">
    <location>
        <begin position="78"/>
        <end position="224"/>
    </location>
</feature>
<dbReference type="Pfam" id="PF00293">
    <property type="entry name" value="NUDIX"/>
    <property type="match status" value="1"/>
</dbReference>
<dbReference type="SUPFAM" id="SSF55811">
    <property type="entry name" value="Nudix"/>
    <property type="match status" value="1"/>
</dbReference>
<evidence type="ECO:0000256" key="2">
    <source>
        <dbReference type="RuleBase" id="RU003476"/>
    </source>
</evidence>
<dbReference type="GO" id="GO:0019693">
    <property type="term" value="P:ribose phosphate metabolic process"/>
    <property type="evidence" value="ECO:0007669"/>
    <property type="project" value="TreeGrafter"/>
</dbReference>
<dbReference type="PRINTS" id="PR00502">
    <property type="entry name" value="NUDIXFAMILY"/>
</dbReference>
<dbReference type="InterPro" id="IPR015797">
    <property type="entry name" value="NUDIX_hydrolase-like_dom_sf"/>
</dbReference>
<dbReference type="PROSITE" id="PS00893">
    <property type="entry name" value="NUDIX_BOX"/>
    <property type="match status" value="1"/>
</dbReference>
<dbReference type="PROSITE" id="PS51462">
    <property type="entry name" value="NUDIX"/>
    <property type="match status" value="1"/>
</dbReference>
<keyword evidence="5" id="KW-1185">Reference proteome</keyword>
<dbReference type="Proteomes" id="UP000812966">
    <property type="component" value="Unassembled WGS sequence"/>
</dbReference>
<protein>
    <recommendedName>
        <fullName evidence="3">Nudix hydrolase domain-containing protein</fullName>
    </recommendedName>
</protein>
<evidence type="ECO:0000256" key="1">
    <source>
        <dbReference type="ARBA" id="ARBA00022801"/>
    </source>
</evidence>
<organism evidence="4 5">
    <name type="scientific">Filobasidium floriforme</name>
    <dbReference type="NCBI Taxonomy" id="5210"/>
    <lineage>
        <taxon>Eukaryota</taxon>
        <taxon>Fungi</taxon>
        <taxon>Dikarya</taxon>
        <taxon>Basidiomycota</taxon>
        <taxon>Agaricomycotina</taxon>
        <taxon>Tremellomycetes</taxon>
        <taxon>Filobasidiales</taxon>
        <taxon>Filobasidiaceae</taxon>
        <taxon>Filobasidium</taxon>
    </lineage>
</organism>
<sequence length="240" mass="26748">MLARTILRRTTRSIAPRNARYFSPSAIIMSPQQEPRVIESIDVPGDGMKWVKLRKINWEDQTGRKRVWEAADRSTRKGEIDAVAIVALIAHPKKPLSTVIIEQYRPPIEKYIIELPAGLVDEGESAETAALRELYEETGYGGGDKGGGKATVRTVTPILVSDPGLTSANMKLVIVDVQLTEDDPEPEAKLDEGEFIVKRIVEIKDLWKTLEDYSEKGFVLDARLSHIAMGLHLAGQFDKE</sequence>
<evidence type="ECO:0000259" key="3">
    <source>
        <dbReference type="PROSITE" id="PS51462"/>
    </source>
</evidence>
<name>A0A8K0NV64_9TREE</name>
<accession>A0A8K0NV64</accession>
<comment type="caution">
    <text evidence="4">The sequence shown here is derived from an EMBL/GenBank/DDBJ whole genome shotgun (WGS) entry which is preliminary data.</text>
</comment>
<dbReference type="Gene3D" id="3.90.79.10">
    <property type="entry name" value="Nucleoside Triphosphate Pyrophosphohydrolase"/>
    <property type="match status" value="1"/>
</dbReference>
<dbReference type="InterPro" id="IPR000086">
    <property type="entry name" value="NUDIX_hydrolase_dom"/>
</dbReference>
<dbReference type="PANTHER" id="PTHR11839">
    <property type="entry name" value="UDP/ADP-SUGAR PYROPHOSPHATASE"/>
    <property type="match status" value="1"/>
</dbReference>
<evidence type="ECO:0000313" key="4">
    <source>
        <dbReference type="EMBL" id="KAG7570969.1"/>
    </source>
</evidence>
<dbReference type="GO" id="GO:0006753">
    <property type="term" value="P:nucleoside phosphate metabolic process"/>
    <property type="evidence" value="ECO:0007669"/>
    <property type="project" value="TreeGrafter"/>
</dbReference>